<protein>
    <recommendedName>
        <fullName evidence="5">LPXTG cell wall anchor domain-containing protein</fullName>
    </recommendedName>
</protein>
<keyword evidence="1" id="KW-0812">Transmembrane</keyword>
<dbReference type="EMBL" id="VDUX01000005">
    <property type="protein sequence ID" value="TXL57896.1"/>
    <property type="molecule type" value="Genomic_DNA"/>
</dbReference>
<gene>
    <name evidence="3" type="ORF">FHP06_11170</name>
</gene>
<dbReference type="InterPro" id="IPR047703">
    <property type="entry name" value="SCO2322-like"/>
</dbReference>
<proteinExistence type="predicted"/>
<evidence type="ECO:0000313" key="3">
    <source>
        <dbReference type="EMBL" id="TXL57896.1"/>
    </source>
</evidence>
<comment type="caution">
    <text evidence="3">The sequence shown here is derived from an EMBL/GenBank/DDBJ whole genome shotgun (WGS) entry which is preliminary data.</text>
</comment>
<reference evidence="3 4" key="1">
    <citation type="submission" date="2019-06" db="EMBL/GenBank/DDBJ databases">
        <title>Aeromicrobium sp. nov., isolated from a maize field.</title>
        <authorList>
            <person name="Lin S.-Y."/>
            <person name="Tsai C.-F."/>
            <person name="Young C.-C."/>
        </authorList>
    </citation>
    <scope>NUCLEOTIDE SEQUENCE [LARGE SCALE GENOMIC DNA]</scope>
    <source>
        <strain evidence="3 4">CC-CFT486</strain>
    </source>
</reference>
<keyword evidence="1" id="KW-1133">Transmembrane helix</keyword>
<accession>A0A5C8NIE5</accession>
<keyword evidence="4" id="KW-1185">Reference proteome</keyword>
<dbReference type="NCBIfam" id="NF040672">
    <property type="entry name" value="SCO2322_fam"/>
    <property type="match status" value="1"/>
</dbReference>
<name>A0A5C8NIE5_9ACTN</name>
<dbReference type="RefSeq" id="WP_147686777.1">
    <property type="nucleotide sequence ID" value="NZ_VDUX01000005.1"/>
</dbReference>
<evidence type="ECO:0000313" key="4">
    <source>
        <dbReference type="Proteomes" id="UP000321571"/>
    </source>
</evidence>
<keyword evidence="2" id="KW-0732">Signal</keyword>
<sequence>MHRPSPRRRAVGALLALLLAGLTLIVTAGPSAAEDGYRYWNYSHLEKGEMVFAQTGPGQFVPKDGAVEGWRFGTSTVSQGIAPRADLTKVTFAKACAGEKKSATTKRVAILIDYGTKADADGADVPKAEAACAVVPTKATGTQALESVVKLRTDKEQICALDGFPASGCGVPVKDATIPADEQAVTFALPSSDTADSDDSDTPWTLIGVAAAVIVLGGLAVPLYRRNREG</sequence>
<dbReference type="Proteomes" id="UP000321571">
    <property type="component" value="Unassembled WGS sequence"/>
</dbReference>
<feature type="chain" id="PRO_5039270009" description="LPXTG cell wall anchor domain-containing protein" evidence="2">
    <location>
        <begin position="29"/>
        <end position="230"/>
    </location>
</feature>
<evidence type="ECO:0000256" key="1">
    <source>
        <dbReference type="SAM" id="Phobius"/>
    </source>
</evidence>
<keyword evidence="1" id="KW-0472">Membrane</keyword>
<dbReference type="AlphaFoldDB" id="A0A5C8NIE5"/>
<dbReference type="OrthoDB" id="3530682at2"/>
<feature type="transmembrane region" description="Helical" evidence="1">
    <location>
        <begin position="204"/>
        <end position="224"/>
    </location>
</feature>
<evidence type="ECO:0000256" key="2">
    <source>
        <dbReference type="SAM" id="SignalP"/>
    </source>
</evidence>
<organism evidence="3 4">
    <name type="scientific">Aeromicrobium terrae</name>
    <dbReference type="NCBI Taxonomy" id="2498846"/>
    <lineage>
        <taxon>Bacteria</taxon>
        <taxon>Bacillati</taxon>
        <taxon>Actinomycetota</taxon>
        <taxon>Actinomycetes</taxon>
        <taxon>Propionibacteriales</taxon>
        <taxon>Nocardioidaceae</taxon>
        <taxon>Aeromicrobium</taxon>
    </lineage>
</organism>
<feature type="signal peptide" evidence="2">
    <location>
        <begin position="1"/>
        <end position="28"/>
    </location>
</feature>
<evidence type="ECO:0008006" key="5">
    <source>
        <dbReference type="Google" id="ProtNLM"/>
    </source>
</evidence>